<evidence type="ECO:0000256" key="1">
    <source>
        <dbReference type="SAM" id="Phobius"/>
    </source>
</evidence>
<organism evidence="3">
    <name type="scientific">freshwater metagenome</name>
    <dbReference type="NCBI Taxonomy" id="449393"/>
    <lineage>
        <taxon>unclassified sequences</taxon>
        <taxon>metagenomes</taxon>
        <taxon>ecological metagenomes</taxon>
    </lineage>
</organism>
<reference evidence="3" key="1">
    <citation type="submission" date="2020-05" db="EMBL/GenBank/DDBJ databases">
        <authorList>
            <person name="Chiriac C."/>
            <person name="Salcher M."/>
            <person name="Ghai R."/>
            <person name="Kavagutti S V."/>
        </authorList>
    </citation>
    <scope>NUCLEOTIDE SEQUENCE</scope>
</reference>
<dbReference type="EMBL" id="CAFBNC010000118">
    <property type="protein sequence ID" value="CAB4949959.1"/>
    <property type="molecule type" value="Genomic_DNA"/>
</dbReference>
<gene>
    <name evidence="2" type="ORF">UFOPK1392_01515</name>
    <name evidence="3" type="ORF">UFOPK3733_01811</name>
</gene>
<dbReference type="EMBL" id="CAEMXZ010000069">
    <property type="protein sequence ID" value="CAB4323756.1"/>
    <property type="molecule type" value="Genomic_DNA"/>
</dbReference>
<protein>
    <submittedName>
        <fullName evidence="3">Unannotated protein</fullName>
    </submittedName>
</protein>
<dbReference type="AlphaFoldDB" id="A0A6J7K4U9"/>
<keyword evidence="1" id="KW-0812">Transmembrane</keyword>
<keyword evidence="1" id="KW-0472">Membrane</keyword>
<feature type="transmembrane region" description="Helical" evidence="1">
    <location>
        <begin position="185"/>
        <end position="204"/>
    </location>
</feature>
<keyword evidence="1" id="KW-1133">Transmembrane helix</keyword>
<evidence type="ECO:0000313" key="3">
    <source>
        <dbReference type="EMBL" id="CAB4949959.1"/>
    </source>
</evidence>
<sequence length="212" mass="22120">MTRTLTGTIRRVATILTLTLLALAGSTAVAGAADTMTVVAPGLSTTGATAAPVDGSVPRQFTSTQSASMMQPLLAAMYYGTPQYSEPPATATRYVITYDYVFTNDDPDSSGTMTLNYATQGSTGWVSFPAQPLWPGSAITAETADKWFVISQSFVAGFNDQGTVKTFAIADSGTTTKSSSDVSSGLIVVVMIVAVVLLGGIYAITQRRRSNS</sequence>
<evidence type="ECO:0000313" key="2">
    <source>
        <dbReference type="EMBL" id="CAB4323756.1"/>
    </source>
</evidence>
<accession>A0A6J7K4U9</accession>
<proteinExistence type="predicted"/>
<name>A0A6J7K4U9_9ZZZZ</name>